<protein>
    <submittedName>
        <fullName evidence="1">Uncharacterized protein</fullName>
    </submittedName>
</protein>
<proteinExistence type="predicted"/>
<dbReference type="Proteomes" id="UP001057402">
    <property type="component" value="Chromosome 12"/>
</dbReference>
<name>A0ACB9L570_9MYRT</name>
<comment type="caution">
    <text evidence="1">The sequence shown here is derived from an EMBL/GenBank/DDBJ whole genome shotgun (WGS) entry which is preliminary data.</text>
</comment>
<sequence>MGGGHCERSRSPNHQMAKSTPSTLRLLFLAAAAAALLLPPAASDVPPPLPVLPIPTARQLRWQLDSPLSLFLHFGINTFTGSEWGSGHAPPSAFDPGDGLDARQWVRVARSAGFSRLVITAKHHDGFCLWPSQYTDYSVASSPWRAGKGDVVGELARAAREEGVELGIYLSPWDRHEATYGKTRAYNEFYMGQMRELLTRYGEITYVFLDGAPGKDKTDMNYLFDSWFGLIRQLQPRAAIFSDAGPDTRWVGDEAGVAGSTSWSMINGSDVTIGGTNYQYLKSGDAAGRDWVAPECDVSIRPGWFWHASESPKSGRQLLDIYFKSLGRNCHLLLNVPPNSSGLFSEEDIRSLQEFHELRTSIFSNNLAQTALISASSTRGGTQCDQFSPGKVLEEDINSYWAPEEDKTEWALYLQFPGTVSFNLLKVQEPIHMGQRIIKFHLDAVNKDGEWIEVTSGTTVGYQRLLHFPMVEAELLRFVVDESRAEPLVSYLGLYSADELSITSDMFDLGSRAPWKGSIVWKWVAKLAGLIVVD</sequence>
<reference evidence="2" key="1">
    <citation type="journal article" date="2023" name="Front. Plant Sci.">
        <title>Chromosomal-level genome assembly of Melastoma candidum provides insights into trichome evolution.</title>
        <authorList>
            <person name="Zhong Y."/>
            <person name="Wu W."/>
            <person name="Sun C."/>
            <person name="Zou P."/>
            <person name="Liu Y."/>
            <person name="Dai S."/>
            <person name="Zhou R."/>
        </authorList>
    </citation>
    <scope>NUCLEOTIDE SEQUENCE [LARGE SCALE GENOMIC DNA]</scope>
</reference>
<keyword evidence="2" id="KW-1185">Reference proteome</keyword>
<accession>A0ACB9L570</accession>
<organism evidence="1 2">
    <name type="scientific">Melastoma candidum</name>
    <dbReference type="NCBI Taxonomy" id="119954"/>
    <lineage>
        <taxon>Eukaryota</taxon>
        <taxon>Viridiplantae</taxon>
        <taxon>Streptophyta</taxon>
        <taxon>Embryophyta</taxon>
        <taxon>Tracheophyta</taxon>
        <taxon>Spermatophyta</taxon>
        <taxon>Magnoliopsida</taxon>
        <taxon>eudicotyledons</taxon>
        <taxon>Gunneridae</taxon>
        <taxon>Pentapetalae</taxon>
        <taxon>rosids</taxon>
        <taxon>malvids</taxon>
        <taxon>Myrtales</taxon>
        <taxon>Melastomataceae</taxon>
        <taxon>Melastomatoideae</taxon>
        <taxon>Melastomateae</taxon>
        <taxon>Melastoma</taxon>
    </lineage>
</organism>
<evidence type="ECO:0000313" key="2">
    <source>
        <dbReference type="Proteomes" id="UP001057402"/>
    </source>
</evidence>
<dbReference type="EMBL" id="CM042891">
    <property type="protein sequence ID" value="KAI4304698.1"/>
    <property type="molecule type" value="Genomic_DNA"/>
</dbReference>
<gene>
    <name evidence="1" type="ORF">MLD38_040172</name>
</gene>
<evidence type="ECO:0000313" key="1">
    <source>
        <dbReference type="EMBL" id="KAI4304698.1"/>
    </source>
</evidence>